<dbReference type="Proteomes" id="UP000183769">
    <property type="component" value="Unassembled WGS sequence"/>
</dbReference>
<evidence type="ECO:0000313" key="2">
    <source>
        <dbReference type="Proteomes" id="UP000183769"/>
    </source>
</evidence>
<accession>A0A1I5U0F9</accession>
<sequence>MRVRGGVGGFTPAVNGGILSSKKDRETFTLVADGESYAPITPEHGYPVDLDVPGNAYAPENGDRRGWLLFETPAQLDSPPVLRLDDNDGPREWDLAVEKATAPPPAWEWAADAPAAVAPDETFEITIAAENVGDGPGTFRGAVNFSYPLYKPEGFDVPLDPGESGTATVTAEARDADPGREIDYGIRTPTGETTVTVAVEDGTATNTDAN</sequence>
<gene>
    <name evidence="1" type="ORF">SAMN05216277_11129</name>
</gene>
<name>A0A1I5U0F9_9EURY</name>
<dbReference type="AlphaFoldDB" id="A0A1I5U0F9"/>
<organism evidence="1 2">
    <name type="scientific">Halolamina pelagica</name>
    <dbReference type="NCBI Taxonomy" id="699431"/>
    <lineage>
        <taxon>Archaea</taxon>
        <taxon>Methanobacteriati</taxon>
        <taxon>Methanobacteriota</taxon>
        <taxon>Stenosarchaea group</taxon>
        <taxon>Halobacteria</taxon>
        <taxon>Halobacteriales</taxon>
        <taxon>Haloferacaceae</taxon>
    </lineage>
</organism>
<proteinExistence type="predicted"/>
<protein>
    <recommendedName>
        <fullName evidence="3">CARDB domain-containing protein</fullName>
    </recommendedName>
</protein>
<evidence type="ECO:0008006" key="3">
    <source>
        <dbReference type="Google" id="ProtNLM"/>
    </source>
</evidence>
<evidence type="ECO:0000313" key="1">
    <source>
        <dbReference type="EMBL" id="SFP88337.1"/>
    </source>
</evidence>
<keyword evidence="2" id="KW-1185">Reference proteome</keyword>
<dbReference type="EMBL" id="FOXI01000011">
    <property type="protein sequence ID" value="SFP88337.1"/>
    <property type="molecule type" value="Genomic_DNA"/>
</dbReference>
<reference evidence="2" key="1">
    <citation type="submission" date="2016-10" db="EMBL/GenBank/DDBJ databases">
        <authorList>
            <person name="Varghese N."/>
            <person name="Submissions S."/>
        </authorList>
    </citation>
    <scope>NUCLEOTIDE SEQUENCE [LARGE SCALE GENOMIC DNA]</scope>
    <source>
        <strain evidence="2">CGMCC 1.10329</strain>
    </source>
</reference>